<name>A0A8H6MB66_9AGAR</name>
<dbReference type="EMBL" id="JACGCI010000018">
    <property type="protein sequence ID" value="KAF6758736.1"/>
    <property type="molecule type" value="Genomic_DNA"/>
</dbReference>
<reference evidence="1 2" key="1">
    <citation type="submission" date="2020-07" db="EMBL/GenBank/DDBJ databases">
        <title>Comparative genomics of pyrophilous fungi reveals a link between fire events and developmental genes.</title>
        <authorList>
            <consortium name="DOE Joint Genome Institute"/>
            <person name="Steindorff A.S."/>
            <person name="Carver A."/>
            <person name="Calhoun S."/>
            <person name="Stillman K."/>
            <person name="Liu H."/>
            <person name="Lipzen A."/>
            <person name="Pangilinan J."/>
            <person name="Labutti K."/>
            <person name="Bruns T.D."/>
            <person name="Grigoriev I.V."/>
        </authorList>
    </citation>
    <scope>NUCLEOTIDE SEQUENCE [LARGE SCALE GENOMIC DNA]</scope>
    <source>
        <strain evidence="1 2">CBS 144469</strain>
    </source>
</reference>
<keyword evidence="2" id="KW-1185">Reference proteome</keyword>
<dbReference type="AlphaFoldDB" id="A0A8H6MB66"/>
<sequence length="312" mass="35681">MSPPGWANPFQKDFLQSLIPEYEQCKAARNYKDFWPRLFDLYLKKFPLLEELYPGAQLSELNEEQFENYKARLAKLQQRLKEWYRWQMNPRRSRNMSSTITPKAIRHLYNSQSRNPKVYEAFAKLYPELTHDANGAACSAEGLRGRRKLAKWYSTCKKLLSEATPEQLSAVEALLSAKKEEKEEEEKGNASFQKSYDLLPGVFEAVLEPAVRKAGVMAFVTIVGPVPAHGGKILANAFQYGGKEDTPLFSKAWADYEAVDVETFAKFVRRHEFSPEVCENRSLTSQGPPEESLVPSRLDMRTLAIEALQDLD</sequence>
<evidence type="ECO:0000313" key="2">
    <source>
        <dbReference type="Proteomes" id="UP000521943"/>
    </source>
</evidence>
<evidence type="ECO:0000313" key="1">
    <source>
        <dbReference type="EMBL" id="KAF6758736.1"/>
    </source>
</evidence>
<dbReference type="OrthoDB" id="3054100at2759"/>
<protein>
    <submittedName>
        <fullName evidence="1">Uncharacterized protein</fullName>
    </submittedName>
</protein>
<comment type="caution">
    <text evidence="1">The sequence shown here is derived from an EMBL/GenBank/DDBJ whole genome shotgun (WGS) entry which is preliminary data.</text>
</comment>
<gene>
    <name evidence="1" type="ORF">DFP72DRAFT_1167541</name>
</gene>
<organism evidence="1 2">
    <name type="scientific">Ephemerocybe angulata</name>
    <dbReference type="NCBI Taxonomy" id="980116"/>
    <lineage>
        <taxon>Eukaryota</taxon>
        <taxon>Fungi</taxon>
        <taxon>Dikarya</taxon>
        <taxon>Basidiomycota</taxon>
        <taxon>Agaricomycotina</taxon>
        <taxon>Agaricomycetes</taxon>
        <taxon>Agaricomycetidae</taxon>
        <taxon>Agaricales</taxon>
        <taxon>Agaricineae</taxon>
        <taxon>Psathyrellaceae</taxon>
        <taxon>Ephemerocybe</taxon>
    </lineage>
</organism>
<proteinExistence type="predicted"/>
<dbReference type="Proteomes" id="UP000521943">
    <property type="component" value="Unassembled WGS sequence"/>
</dbReference>
<accession>A0A8H6MB66</accession>